<dbReference type="Proteomes" id="UP000019443">
    <property type="component" value="Plasmid pLPU83d"/>
</dbReference>
<evidence type="ECO:0000313" key="2">
    <source>
        <dbReference type="Proteomes" id="UP000019443"/>
    </source>
</evidence>
<keyword evidence="2" id="KW-1185">Reference proteome</keyword>
<geneLocation type="plasmid" evidence="1 2">
    <name>pLPU83d</name>
</geneLocation>
<keyword evidence="1" id="KW-0614">Plasmid</keyword>
<dbReference type="HOGENOM" id="CLU_3188234_0_0_5"/>
<name>W6RS80_9HYPH</name>
<proteinExistence type="predicted"/>
<reference evidence="1" key="1">
    <citation type="submission" date="2013-11" db="EMBL/GenBank/DDBJ databases">
        <title>Draft genome sequence of the broad-host-range Rhizobium sp. LPU83 strain, a member of the low-genetic diversity Oregon-like Rhizobium sp. group.</title>
        <authorList>
            <person name="Wibberg D."/>
            <person name="Puehler A."/>
            <person name="Schlueter A."/>
        </authorList>
    </citation>
    <scope>NUCLEOTIDE SEQUENCE [LARGE SCALE GENOMIC DNA]</scope>
    <source>
        <strain evidence="1">LPU83</strain>
        <plasmid evidence="1">pLPU83d</plasmid>
    </source>
</reference>
<accession>W6RS80</accession>
<dbReference type="EMBL" id="HG916855">
    <property type="protein sequence ID" value="CDM62995.1"/>
    <property type="molecule type" value="Genomic_DNA"/>
</dbReference>
<evidence type="ECO:0000313" key="1">
    <source>
        <dbReference type="EMBL" id="CDM62995.1"/>
    </source>
</evidence>
<dbReference type="KEGG" id="rhl:LPU83_pLPU83d_1625"/>
<dbReference type="AlphaFoldDB" id="W6RS80"/>
<sequence>MSLSDGNEGAKAPFRQCVYVSRLHELLPWTWKRLREAEKNQDQYIA</sequence>
<dbReference type="PATRIC" id="fig|348824.6.peg.7372"/>
<organism evidence="1 2">
    <name type="scientific">Rhizobium favelukesii</name>
    <dbReference type="NCBI Taxonomy" id="348824"/>
    <lineage>
        <taxon>Bacteria</taxon>
        <taxon>Pseudomonadati</taxon>
        <taxon>Pseudomonadota</taxon>
        <taxon>Alphaproteobacteria</taxon>
        <taxon>Hyphomicrobiales</taxon>
        <taxon>Rhizobiaceae</taxon>
        <taxon>Rhizobium/Agrobacterium group</taxon>
        <taxon>Rhizobium</taxon>
    </lineage>
</organism>
<protein>
    <submittedName>
        <fullName evidence="1">Uncharacterized protein</fullName>
    </submittedName>
</protein>
<gene>
    <name evidence="1" type="ORF">LPU83_pLPU83d_1625</name>
</gene>